<keyword evidence="2" id="KW-0863">Zinc-finger</keyword>
<gene>
    <name evidence="5" type="ORF">AAT19DRAFT_16295</name>
</gene>
<dbReference type="AlphaFoldDB" id="A0A2T0A302"/>
<keyword evidence="1" id="KW-0479">Metal-binding</keyword>
<name>A0A2T0A302_RHOTO</name>
<dbReference type="Proteomes" id="UP000239560">
    <property type="component" value="Unassembled WGS sequence"/>
</dbReference>
<dbReference type="GO" id="GO:0008270">
    <property type="term" value="F:zinc ion binding"/>
    <property type="evidence" value="ECO:0007669"/>
    <property type="project" value="UniProtKB-KW"/>
</dbReference>
<dbReference type="Pfam" id="PF01753">
    <property type="entry name" value="zf-MYND"/>
    <property type="match status" value="1"/>
</dbReference>
<comment type="caution">
    <text evidence="5">The sequence shown here is derived from an EMBL/GenBank/DDBJ whole genome shotgun (WGS) entry which is preliminary data.</text>
</comment>
<evidence type="ECO:0000256" key="2">
    <source>
        <dbReference type="ARBA" id="ARBA00022771"/>
    </source>
</evidence>
<evidence type="ECO:0000313" key="5">
    <source>
        <dbReference type="EMBL" id="PRQ72371.1"/>
    </source>
</evidence>
<reference evidence="5 6" key="1">
    <citation type="journal article" date="2018" name="Elife">
        <title>Functional genomics of lipid metabolism in the oleaginous yeast Rhodosporidium toruloides.</title>
        <authorList>
            <person name="Coradetti S.T."/>
            <person name="Pinel D."/>
            <person name="Geiselman G."/>
            <person name="Ito M."/>
            <person name="Mondo S."/>
            <person name="Reilly M.C."/>
            <person name="Cheng Y.F."/>
            <person name="Bauer S."/>
            <person name="Grigoriev I."/>
            <person name="Gladden J.M."/>
            <person name="Simmons B.A."/>
            <person name="Brem R."/>
            <person name="Arkin A.P."/>
            <person name="Skerker J.M."/>
        </authorList>
    </citation>
    <scope>NUCLEOTIDE SEQUENCE [LARGE SCALE GENOMIC DNA]</scope>
    <source>
        <strain evidence="5 6">NBRC 0880</strain>
    </source>
</reference>
<proteinExistence type="predicted"/>
<feature type="domain" description="MYND-type" evidence="4">
    <location>
        <begin position="9"/>
        <end position="49"/>
    </location>
</feature>
<evidence type="ECO:0000256" key="1">
    <source>
        <dbReference type="ARBA" id="ARBA00022723"/>
    </source>
</evidence>
<sequence>MDTQTTGECLVCGTETKNRCSACTKAGLDLFFCSPEHQKLVWSPHKLVCGPGKANPWTCRLSTWRKWPGLARIAVIYGIFEDTSGWRCELLHRLVIANALFEPLREPNADLRLRRFHDSSVTLMRSYINNVVAPTDPECAKCILAAMDLMWFASRMASLAWDDY</sequence>
<accession>A0A2T0A302</accession>
<evidence type="ECO:0000313" key="6">
    <source>
        <dbReference type="Proteomes" id="UP000239560"/>
    </source>
</evidence>
<dbReference type="InterPro" id="IPR002893">
    <property type="entry name" value="Znf_MYND"/>
</dbReference>
<protein>
    <recommendedName>
        <fullName evidence="4">MYND-type domain-containing protein</fullName>
    </recommendedName>
</protein>
<evidence type="ECO:0000259" key="4">
    <source>
        <dbReference type="Pfam" id="PF01753"/>
    </source>
</evidence>
<dbReference type="Gene3D" id="6.10.140.2220">
    <property type="match status" value="1"/>
</dbReference>
<dbReference type="SUPFAM" id="SSF144232">
    <property type="entry name" value="HIT/MYND zinc finger-like"/>
    <property type="match status" value="1"/>
</dbReference>
<keyword evidence="3" id="KW-0862">Zinc</keyword>
<evidence type="ECO:0000256" key="3">
    <source>
        <dbReference type="ARBA" id="ARBA00022833"/>
    </source>
</evidence>
<organism evidence="5 6">
    <name type="scientific">Rhodotorula toruloides</name>
    <name type="common">Yeast</name>
    <name type="synonym">Rhodosporidium toruloides</name>
    <dbReference type="NCBI Taxonomy" id="5286"/>
    <lineage>
        <taxon>Eukaryota</taxon>
        <taxon>Fungi</taxon>
        <taxon>Dikarya</taxon>
        <taxon>Basidiomycota</taxon>
        <taxon>Pucciniomycotina</taxon>
        <taxon>Microbotryomycetes</taxon>
        <taxon>Sporidiobolales</taxon>
        <taxon>Sporidiobolaceae</taxon>
        <taxon>Rhodotorula</taxon>
    </lineage>
</organism>
<dbReference type="EMBL" id="LCTV02000009">
    <property type="protein sequence ID" value="PRQ72371.1"/>
    <property type="molecule type" value="Genomic_DNA"/>
</dbReference>
<dbReference type="OrthoDB" id="407198at2759"/>